<dbReference type="KEGG" id="rso:RSc0846"/>
<dbReference type="HOGENOM" id="CLU_2156288_0_0_4"/>
<dbReference type="EnsemblBacteria" id="CAD14548">
    <property type="protein sequence ID" value="CAD14548"/>
    <property type="gene ID" value="RSc0846"/>
</dbReference>
<dbReference type="EMBL" id="AL646052">
    <property type="protein sequence ID" value="CAD14548.1"/>
    <property type="molecule type" value="Genomic_DNA"/>
</dbReference>
<dbReference type="Proteomes" id="UP000001436">
    <property type="component" value="Chromosome"/>
</dbReference>
<organism evidence="1 2">
    <name type="scientific">Ralstonia nicotianae (strain ATCC BAA-1114 / GMI1000)</name>
    <name type="common">Ralstonia solanacearum</name>
    <dbReference type="NCBI Taxonomy" id="267608"/>
    <lineage>
        <taxon>Bacteria</taxon>
        <taxon>Pseudomonadati</taxon>
        <taxon>Pseudomonadota</taxon>
        <taxon>Betaproteobacteria</taxon>
        <taxon>Burkholderiales</taxon>
        <taxon>Burkholderiaceae</taxon>
        <taxon>Ralstonia</taxon>
        <taxon>Ralstonia solanacearum species complex</taxon>
    </lineage>
</organism>
<gene>
    <name evidence="1" type="ordered locus">RSc0846</name>
</gene>
<dbReference type="eggNOG" id="ENOG5030XF4">
    <property type="taxonomic scope" value="Bacteria"/>
</dbReference>
<proteinExistence type="predicted"/>
<name>Q8Y147_RALN1</name>
<accession>Q8Y147</accession>
<dbReference type="AlphaFoldDB" id="Q8Y147"/>
<evidence type="ECO:0000313" key="2">
    <source>
        <dbReference type="Proteomes" id="UP000001436"/>
    </source>
</evidence>
<sequence length="111" mass="12656">MPPALRVALGFVCCQRVTTVIATVNAKEHTMRNLNLPHTHASERERALRWLIQNRRPDLSIEHAIRLLSMVLPRDRQSLLLLKRIAEEQTAEPAAKTLLNWRTPLGLPPRG</sequence>
<evidence type="ECO:0000313" key="1">
    <source>
        <dbReference type="EMBL" id="CAD14548.1"/>
    </source>
</evidence>
<reference evidence="1 2" key="1">
    <citation type="journal article" date="2002" name="Nature">
        <title>Genome sequence of the plant pathogen Ralstonia solanacearum.</title>
        <authorList>
            <person name="Salanoubat M."/>
            <person name="Genin S."/>
            <person name="Artiguenave F."/>
            <person name="Gouzy J."/>
            <person name="Mangenot S."/>
            <person name="Arlat M."/>
            <person name="Billault A."/>
            <person name="Brottier P."/>
            <person name="Camus J.C."/>
            <person name="Cattolico L."/>
            <person name="Chandler M."/>
            <person name="Choisne N."/>
            <person name="Claudel-Renard C."/>
            <person name="Cunnac S."/>
            <person name="Demange N."/>
            <person name="Gaspin C."/>
            <person name="Lavie M."/>
            <person name="Moisan A."/>
            <person name="Robert C."/>
            <person name="Saurin W."/>
            <person name="Schiex T."/>
            <person name="Siguier P."/>
            <person name="Thebault P."/>
            <person name="Whalen M."/>
            <person name="Wincker P."/>
            <person name="Levy M."/>
            <person name="Weissenbach J."/>
            <person name="Boucher C.A."/>
        </authorList>
    </citation>
    <scope>NUCLEOTIDE SEQUENCE [LARGE SCALE GENOMIC DNA]</scope>
    <source>
        <strain evidence="2">ATCC BAA-1114 / GMI1000</strain>
    </source>
</reference>
<keyword evidence="2" id="KW-1185">Reference proteome</keyword>
<dbReference type="STRING" id="267608.RSc0846"/>
<protein>
    <submittedName>
        <fullName evidence="1">Uncharacterized protein</fullName>
    </submittedName>
</protein>